<dbReference type="AlphaFoldDB" id="A0A7G5FEB7"/>
<accession>A0A7G5FEB7</accession>
<evidence type="ECO:0000313" key="4">
    <source>
        <dbReference type="Proteomes" id="UP000515570"/>
    </source>
</evidence>
<protein>
    <submittedName>
        <fullName evidence="3">Sortase</fullName>
    </submittedName>
</protein>
<reference evidence="3 4" key="1">
    <citation type="submission" date="2020-07" db="EMBL/GenBank/DDBJ databases">
        <title>non toxigenic Corynebacterium sp. nov from a clinical source.</title>
        <authorList>
            <person name="Bernier A.-M."/>
            <person name="Bernard K."/>
        </authorList>
    </citation>
    <scope>NUCLEOTIDE SEQUENCE [LARGE SCALE GENOMIC DNA]</scope>
    <source>
        <strain evidence="4">NML 93-0612</strain>
    </source>
</reference>
<keyword evidence="2" id="KW-0732">Signal</keyword>
<feature type="region of interest" description="Disordered" evidence="1">
    <location>
        <begin position="21"/>
        <end position="57"/>
    </location>
</feature>
<evidence type="ECO:0000313" key="3">
    <source>
        <dbReference type="EMBL" id="QMV84958.1"/>
    </source>
</evidence>
<dbReference type="RefSeq" id="WP_182385765.1">
    <property type="nucleotide sequence ID" value="NZ_CP059833.1"/>
</dbReference>
<gene>
    <name evidence="3" type="ORF">HW450_11590</name>
</gene>
<feature type="signal peptide" evidence="2">
    <location>
        <begin position="1"/>
        <end position="18"/>
    </location>
</feature>
<dbReference type="PROSITE" id="PS51257">
    <property type="entry name" value="PROKAR_LIPOPROTEIN"/>
    <property type="match status" value="1"/>
</dbReference>
<evidence type="ECO:0000256" key="1">
    <source>
        <dbReference type="SAM" id="MobiDB-lite"/>
    </source>
</evidence>
<keyword evidence="4" id="KW-1185">Reference proteome</keyword>
<dbReference type="Proteomes" id="UP000515570">
    <property type="component" value="Chromosome"/>
</dbReference>
<organism evidence="3 4">
    <name type="scientific">Corynebacterium hindlerae</name>
    <dbReference type="NCBI Taxonomy" id="699041"/>
    <lineage>
        <taxon>Bacteria</taxon>
        <taxon>Bacillati</taxon>
        <taxon>Actinomycetota</taxon>
        <taxon>Actinomycetes</taxon>
        <taxon>Mycobacteriales</taxon>
        <taxon>Corynebacteriaceae</taxon>
        <taxon>Corynebacterium</taxon>
    </lineage>
</organism>
<proteinExistence type="predicted"/>
<sequence length="229" mass="24180">MRRITAAALILITTATLASCGKKEEETAPAPQPSISETPTPTPTPTVNVGPPPAATGSFTMDGPAAVTGATYDSMPYVLPLNPAGPQDTMVRWVEGWGVDPSKPEAGTMYVLGHAWGQQKLVFNSISEVVTAAVDLNKPAEQVPAVSGGTVGRYSSDKLNGSRITMTDSAGNNRQWIVDNAWLVDKYDAIEDKELVDEHDPGRMILIACSVSGAQDLGYNVIVSARLAK</sequence>
<dbReference type="EMBL" id="CP059833">
    <property type="protein sequence ID" value="QMV84958.1"/>
    <property type="molecule type" value="Genomic_DNA"/>
</dbReference>
<evidence type="ECO:0000256" key="2">
    <source>
        <dbReference type="SAM" id="SignalP"/>
    </source>
</evidence>
<feature type="chain" id="PRO_5038732104" evidence="2">
    <location>
        <begin position="19"/>
        <end position="229"/>
    </location>
</feature>
<feature type="compositionally biased region" description="Pro residues" evidence="1">
    <location>
        <begin position="40"/>
        <end position="54"/>
    </location>
</feature>
<name>A0A7G5FEB7_9CORY</name>